<dbReference type="EMBL" id="VMSO01000004">
    <property type="protein sequence ID" value="KAA8502089.1"/>
    <property type="molecule type" value="Genomic_DNA"/>
</dbReference>
<dbReference type="InterPro" id="IPR025672">
    <property type="entry name" value="Sigma_reg_C_dom"/>
</dbReference>
<evidence type="ECO:0000256" key="1">
    <source>
        <dbReference type="SAM" id="Phobius"/>
    </source>
</evidence>
<feature type="transmembrane region" description="Helical" evidence="1">
    <location>
        <begin position="82"/>
        <end position="105"/>
    </location>
</feature>
<reference evidence="3" key="1">
    <citation type="submission" date="2019-07" db="EMBL/GenBank/DDBJ databases">
        <authorList>
            <person name="Wongkuna S."/>
            <person name="Scaria J."/>
        </authorList>
    </citation>
    <scope>NUCLEOTIDE SEQUENCE [LARGE SCALE GENOMIC DNA]</scope>
    <source>
        <strain evidence="3">SW178</strain>
    </source>
</reference>
<dbReference type="Proteomes" id="UP000322025">
    <property type="component" value="Unassembled WGS sequence"/>
</dbReference>
<dbReference type="OrthoDB" id="1828692at2"/>
<keyword evidence="4" id="KW-1185">Reference proteome</keyword>
<dbReference type="Pfam" id="PF13791">
    <property type="entry name" value="Sigma_reg_C"/>
    <property type="match status" value="1"/>
</dbReference>
<organism evidence="3 4">
    <name type="scientific">Mediterraneibacter catenae</name>
    <dbReference type="NCBI Taxonomy" id="2594882"/>
    <lineage>
        <taxon>Bacteria</taxon>
        <taxon>Bacillati</taxon>
        <taxon>Bacillota</taxon>
        <taxon>Clostridia</taxon>
        <taxon>Lachnospirales</taxon>
        <taxon>Lachnospiraceae</taxon>
        <taxon>Mediterraneibacter</taxon>
    </lineage>
</organism>
<comment type="caution">
    <text evidence="3">The sequence shown here is derived from an EMBL/GenBank/DDBJ whole genome shotgun (WGS) entry which is preliminary data.</text>
</comment>
<evidence type="ECO:0000313" key="4">
    <source>
        <dbReference type="Proteomes" id="UP000322025"/>
    </source>
</evidence>
<proteinExistence type="predicted"/>
<accession>A0A5M9I2M4</accession>
<protein>
    <recommendedName>
        <fullName evidence="2">Sigma factor regulator C-terminal domain-containing protein</fullName>
    </recommendedName>
</protein>
<name>A0A5M9I2M4_9FIRM</name>
<dbReference type="RefSeq" id="WP_150310448.1">
    <property type="nucleotide sequence ID" value="NZ_VMSO01000004.1"/>
</dbReference>
<keyword evidence="1" id="KW-0812">Transmembrane</keyword>
<evidence type="ECO:0000259" key="2">
    <source>
        <dbReference type="Pfam" id="PF13791"/>
    </source>
</evidence>
<evidence type="ECO:0000313" key="3">
    <source>
        <dbReference type="EMBL" id="KAA8502089.1"/>
    </source>
</evidence>
<gene>
    <name evidence="3" type="ORF">FNY66_04925</name>
</gene>
<keyword evidence="1" id="KW-0472">Membrane</keyword>
<keyword evidence="1" id="KW-1133">Transmembrane helix</keyword>
<feature type="domain" description="Sigma factor regulator C-terminal" evidence="2">
    <location>
        <begin position="242"/>
        <end position="410"/>
    </location>
</feature>
<dbReference type="AlphaFoldDB" id="A0A5M9I2M4"/>
<sequence>MKYHELLELYKKKELGEEQREMVERDLERHEAISEYLFEKEEADILQGSAEMAKGSERQSAGKGKNAEDDFTKRVNRAIRRAFLKMGAAVCAVTLIVVLLILFVLPNTVSNFYYDPGRIVSENNYGGTTNQMSLDLAVYTELALPGTYRDDVQVEDRGYGNYDITIYQSVSRSGESRHVAGRIEKNKLRLYDINLFNNPSANNFGWFQMNMDRKDTLTEQVEKGVGSFAYTPERKEQSAEYLEELDDNKLYLACVTLDKILSYDEFIRFTEKYSEQMLDIWCVPRTAEDSHMPIGRPANLGFYIQLGQSSMLEWDREKYPDLILWSFDDPSEWDEAEEKIKDGTFAAEHFAVMLDYMSEQDEFLGMMREQTGETYAEAADYIRENGLQIYGFACVANKETLLELNAEEEVFGIRTEDAG</sequence>